<dbReference type="SUPFAM" id="SSF49899">
    <property type="entry name" value="Concanavalin A-like lectins/glucanases"/>
    <property type="match status" value="1"/>
</dbReference>
<dbReference type="InterPro" id="IPR006558">
    <property type="entry name" value="LamG-like"/>
</dbReference>
<protein>
    <recommendedName>
        <fullName evidence="3">LamG-like jellyroll fold domain-containing protein</fullName>
    </recommendedName>
</protein>
<name>A0A7W5E3P6_9BACT</name>
<dbReference type="Pfam" id="PF13385">
    <property type="entry name" value="Laminin_G_3"/>
    <property type="match status" value="1"/>
</dbReference>
<evidence type="ECO:0000256" key="2">
    <source>
        <dbReference type="ARBA" id="ARBA00023157"/>
    </source>
</evidence>
<dbReference type="RefSeq" id="WP_184308185.1">
    <property type="nucleotide sequence ID" value="NZ_JACHXU010000024.1"/>
</dbReference>
<evidence type="ECO:0000313" key="5">
    <source>
        <dbReference type="Proteomes" id="UP000536179"/>
    </source>
</evidence>
<accession>A0A7W5E3P6</accession>
<dbReference type="PANTHER" id="PTHR30273">
    <property type="entry name" value="PERIPLASMIC SIGNAL SENSOR AND SIGMA FACTOR ACTIVATOR FECR-RELATED"/>
    <property type="match status" value="1"/>
</dbReference>
<evidence type="ECO:0000259" key="3">
    <source>
        <dbReference type="SMART" id="SM00560"/>
    </source>
</evidence>
<keyword evidence="2" id="KW-1015">Disulfide bond</keyword>
<dbReference type="SMART" id="SM00560">
    <property type="entry name" value="LamGL"/>
    <property type="match status" value="1"/>
</dbReference>
<dbReference type="GO" id="GO:0016989">
    <property type="term" value="F:sigma factor antagonist activity"/>
    <property type="evidence" value="ECO:0007669"/>
    <property type="project" value="TreeGrafter"/>
</dbReference>
<reference evidence="4 5" key="1">
    <citation type="submission" date="2020-08" db="EMBL/GenBank/DDBJ databases">
        <title>Genomic Encyclopedia of Type Strains, Phase III (KMG-III): the genomes of soil and plant-associated and newly described type strains.</title>
        <authorList>
            <person name="Whitman W."/>
        </authorList>
    </citation>
    <scope>NUCLEOTIDE SEQUENCE [LARGE SCALE GENOMIC DNA]</scope>
    <source>
        <strain evidence="4 5">CECT 8075</strain>
    </source>
</reference>
<organism evidence="4 5">
    <name type="scientific">Aporhodopirellula rubra</name>
    <dbReference type="NCBI Taxonomy" id="980271"/>
    <lineage>
        <taxon>Bacteria</taxon>
        <taxon>Pseudomonadati</taxon>
        <taxon>Planctomycetota</taxon>
        <taxon>Planctomycetia</taxon>
        <taxon>Pirellulales</taxon>
        <taxon>Pirellulaceae</taxon>
        <taxon>Aporhodopirellula</taxon>
    </lineage>
</organism>
<dbReference type="PANTHER" id="PTHR30273:SF2">
    <property type="entry name" value="PROTEIN FECR"/>
    <property type="match status" value="1"/>
</dbReference>
<sequence>MDNQIRNELGLLLESQLEGDLDAEGKQRLAELLNAFPDAKQVYIEHCQMHSMLAWEHGTLPDIEFHDRLQEKIFDRQQQVVLRSVASWRRLAIAAMILCVISFAWTQYHSNQDTVTAVSNSASGTVEANRSENMVSPPRDPAMNVQIADGAWNDRPVFATISRSVGATFLARDAGESLSQSDSVRPGGYELSGGLVELTFNNGVQVIIESPAKCYIESEMRIVLYEGSLAANVPPAGEGFTVDTHSASVVDFGTEFAVSVLPNQGSEVHVFNGEVDVKPRHAPKNTTAVRLRTDQATRVESAGIFPQGIDIDHERYVRELGTPGEKPSRYMQTISELKPTMYLPMEVSNDGQTFAVYGNAASTVILRSENMELPALAPGFRGRSTRFGGPAVESYVVVSDYEKTLTNQLTVSAWIRPESRPRWAAIAKHWSVELADGEGANVGLGGQFHFGLHEDSGDLEVQVRDSNGLICKLREGSPISLNTWHHVLFVADGKTLSLYRNGNLLDQVPCEGVAKDGPNKMGIGGKLNPQCTDADARNPGYWHGRIDELTIFHRALSNEEITQISKSSPE</sequence>
<proteinExistence type="predicted"/>
<dbReference type="Gene3D" id="2.60.120.200">
    <property type="match status" value="1"/>
</dbReference>
<gene>
    <name evidence="4" type="ORF">FHS27_005363</name>
</gene>
<evidence type="ECO:0000313" key="4">
    <source>
        <dbReference type="EMBL" id="MBB3209523.1"/>
    </source>
</evidence>
<keyword evidence="1" id="KW-0732">Signal</keyword>
<feature type="domain" description="LamG-like jellyroll fold" evidence="3">
    <location>
        <begin position="407"/>
        <end position="559"/>
    </location>
</feature>
<dbReference type="AlphaFoldDB" id="A0A7W5E3P6"/>
<dbReference type="InterPro" id="IPR013320">
    <property type="entry name" value="ConA-like_dom_sf"/>
</dbReference>
<dbReference type="Proteomes" id="UP000536179">
    <property type="component" value="Unassembled WGS sequence"/>
</dbReference>
<dbReference type="InterPro" id="IPR012373">
    <property type="entry name" value="Ferrdict_sens_TM"/>
</dbReference>
<keyword evidence="5" id="KW-1185">Reference proteome</keyword>
<evidence type="ECO:0000256" key="1">
    <source>
        <dbReference type="ARBA" id="ARBA00022729"/>
    </source>
</evidence>
<dbReference type="Gene3D" id="2.60.120.1440">
    <property type="match status" value="1"/>
</dbReference>
<comment type="caution">
    <text evidence="4">The sequence shown here is derived from an EMBL/GenBank/DDBJ whole genome shotgun (WGS) entry which is preliminary data.</text>
</comment>
<dbReference type="EMBL" id="JACHXU010000024">
    <property type="protein sequence ID" value="MBB3209523.1"/>
    <property type="molecule type" value="Genomic_DNA"/>
</dbReference>